<keyword evidence="4 7" id="KW-0812">Transmembrane</keyword>
<keyword evidence="6 7" id="KW-0472">Membrane</keyword>
<proteinExistence type="predicted"/>
<evidence type="ECO:0000313" key="8">
    <source>
        <dbReference type="EMBL" id="SVA14916.1"/>
    </source>
</evidence>
<keyword evidence="5 7" id="KW-1133">Transmembrane helix</keyword>
<feature type="transmembrane region" description="Helical" evidence="7">
    <location>
        <begin position="79"/>
        <end position="96"/>
    </location>
</feature>
<dbReference type="PANTHER" id="PTHR22926">
    <property type="entry name" value="PHOSPHO-N-ACETYLMURAMOYL-PENTAPEPTIDE-TRANSFERASE"/>
    <property type="match status" value="1"/>
</dbReference>
<evidence type="ECO:0000256" key="7">
    <source>
        <dbReference type="SAM" id="Phobius"/>
    </source>
</evidence>
<feature type="transmembrane region" description="Helical" evidence="7">
    <location>
        <begin position="170"/>
        <end position="188"/>
    </location>
</feature>
<evidence type="ECO:0000256" key="5">
    <source>
        <dbReference type="ARBA" id="ARBA00022989"/>
    </source>
</evidence>
<feature type="transmembrane region" description="Helical" evidence="7">
    <location>
        <begin position="12"/>
        <end position="32"/>
    </location>
</feature>
<evidence type="ECO:0000256" key="1">
    <source>
        <dbReference type="ARBA" id="ARBA00004651"/>
    </source>
</evidence>
<feature type="transmembrane region" description="Helical" evidence="7">
    <location>
        <begin position="108"/>
        <end position="129"/>
    </location>
</feature>
<comment type="subcellular location">
    <subcellularLocation>
        <location evidence="1">Cell membrane</location>
        <topology evidence="1">Multi-pass membrane protein</topology>
    </subcellularLocation>
</comment>
<feature type="transmembrane region" description="Helical" evidence="7">
    <location>
        <begin position="141"/>
        <end position="163"/>
    </location>
</feature>
<feature type="transmembrane region" description="Helical" evidence="7">
    <location>
        <begin position="218"/>
        <end position="238"/>
    </location>
</feature>
<name>A0A381TFK8_9ZZZZ</name>
<dbReference type="AlphaFoldDB" id="A0A381TFK8"/>
<dbReference type="Pfam" id="PF00953">
    <property type="entry name" value="Glycos_transf_4"/>
    <property type="match status" value="1"/>
</dbReference>
<feature type="transmembrane region" description="Helical" evidence="7">
    <location>
        <begin position="293"/>
        <end position="317"/>
    </location>
</feature>
<dbReference type="InterPro" id="IPR000715">
    <property type="entry name" value="Glycosyl_transferase_4"/>
</dbReference>
<accession>A0A381TFK8</accession>
<protein>
    <recommendedName>
        <fullName evidence="9">Undecaprenyl/decaprenyl-phosphate alpha-N-acetylglucosaminyl 1-phosphate transferase</fullName>
    </recommendedName>
</protein>
<evidence type="ECO:0008006" key="9">
    <source>
        <dbReference type="Google" id="ProtNLM"/>
    </source>
</evidence>
<dbReference type="EMBL" id="UINC01004519">
    <property type="protein sequence ID" value="SVA14916.1"/>
    <property type="molecule type" value="Genomic_DNA"/>
</dbReference>
<feature type="transmembrane region" description="Helical" evidence="7">
    <location>
        <begin position="250"/>
        <end position="272"/>
    </location>
</feature>
<evidence type="ECO:0000256" key="3">
    <source>
        <dbReference type="ARBA" id="ARBA00022679"/>
    </source>
</evidence>
<dbReference type="GO" id="GO:0005886">
    <property type="term" value="C:plasma membrane"/>
    <property type="evidence" value="ECO:0007669"/>
    <property type="project" value="UniProtKB-SubCell"/>
</dbReference>
<evidence type="ECO:0000256" key="2">
    <source>
        <dbReference type="ARBA" id="ARBA00022475"/>
    </source>
</evidence>
<dbReference type="GO" id="GO:0044038">
    <property type="term" value="P:cell wall macromolecule biosynthetic process"/>
    <property type="evidence" value="ECO:0007669"/>
    <property type="project" value="TreeGrafter"/>
</dbReference>
<evidence type="ECO:0000256" key="6">
    <source>
        <dbReference type="ARBA" id="ARBA00023136"/>
    </source>
</evidence>
<keyword evidence="2" id="KW-1003">Cell membrane</keyword>
<evidence type="ECO:0000256" key="4">
    <source>
        <dbReference type="ARBA" id="ARBA00022692"/>
    </source>
</evidence>
<reference evidence="8" key="1">
    <citation type="submission" date="2018-05" db="EMBL/GenBank/DDBJ databases">
        <authorList>
            <person name="Lanie J.A."/>
            <person name="Ng W.-L."/>
            <person name="Kazmierczak K.M."/>
            <person name="Andrzejewski T.M."/>
            <person name="Davidsen T.M."/>
            <person name="Wayne K.J."/>
            <person name="Tettelin H."/>
            <person name="Glass J.I."/>
            <person name="Rusch D."/>
            <person name="Podicherti R."/>
            <person name="Tsui H.-C.T."/>
            <person name="Winkler M.E."/>
        </authorList>
    </citation>
    <scope>NUCLEOTIDE SEQUENCE</scope>
</reference>
<gene>
    <name evidence="8" type="ORF">METZ01_LOCUS67770</name>
</gene>
<dbReference type="GO" id="GO:0071555">
    <property type="term" value="P:cell wall organization"/>
    <property type="evidence" value="ECO:0007669"/>
    <property type="project" value="TreeGrafter"/>
</dbReference>
<dbReference type="GO" id="GO:0009103">
    <property type="term" value="P:lipopolysaccharide biosynthetic process"/>
    <property type="evidence" value="ECO:0007669"/>
    <property type="project" value="TreeGrafter"/>
</dbReference>
<feature type="transmembrane region" description="Helical" evidence="7">
    <location>
        <begin position="323"/>
        <end position="342"/>
    </location>
</feature>
<feature type="transmembrane region" description="Helical" evidence="7">
    <location>
        <begin position="53"/>
        <end position="73"/>
    </location>
</feature>
<dbReference type="CDD" id="cd06853">
    <property type="entry name" value="GT_WecA_like"/>
    <property type="match status" value="1"/>
</dbReference>
<sequence length="349" mass="38913">MYIFSQIDHIFLLLLISIVIASTLAWISIRMAPMIELMDVPGSADHKSHHDSMPVVGGIVLLDTLILIVIIFGQWNDNTILGILVSSIVIGLFGLWDDYKNLKVELKLLGQILGAMVLISFGVHVNFFESPEFLIQIDMELAHWLNILVTILWLVTLTNAFNFIDSYDGIAAGLTTLSSTFFLIISVGTGQQSMIFLCTIMLGTSTTLYYLNSHPAKLFLGDSGSQSIGFFLAAIAILYQPLEGNQASTWFIPVLIFSVPLFDLCLVVVSRLRRRKKIHKASRDHTYHRLEDSGFSMTRAVLIMHGIALLLSMVGYLCINLPYIIANVVFGLVLLLGILAFFELDKNYH</sequence>
<dbReference type="PANTHER" id="PTHR22926:SF3">
    <property type="entry name" value="UNDECAPRENYL-PHOSPHATE ALPHA-N-ACETYLGLUCOSAMINYL 1-PHOSPHATE TRANSFERASE"/>
    <property type="match status" value="1"/>
</dbReference>
<feature type="transmembrane region" description="Helical" evidence="7">
    <location>
        <begin position="194"/>
        <end position="211"/>
    </location>
</feature>
<keyword evidence="3" id="KW-0808">Transferase</keyword>
<dbReference type="GO" id="GO:0016780">
    <property type="term" value="F:phosphotransferase activity, for other substituted phosphate groups"/>
    <property type="evidence" value="ECO:0007669"/>
    <property type="project" value="InterPro"/>
</dbReference>
<organism evidence="8">
    <name type="scientific">marine metagenome</name>
    <dbReference type="NCBI Taxonomy" id="408172"/>
    <lineage>
        <taxon>unclassified sequences</taxon>
        <taxon>metagenomes</taxon>
        <taxon>ecological metagenomes</taxon>
    </lineage>
</organism>